<dbReference type="Proteomes" id="UP001497457">
    <property type="component" value="Chromosome 16b"/>
</dbReference>
<keyword evidence="2" id="KW-0802">TPR repeat</keyword>
<sequence length="456" mass="49771">MDKEAPFTYRNFATDGSRKPVLLISSLPSLLLESTLLKAAIDGDLGRIKGIVKSLGIQNRNRAAVFSFTKGGFGVLHCTACQGHLELCKYLVEELGGDPNMAADEGPLAGATPFMASAQSGDISTVKYLLDHGGDLMKADERGRTALHYTVCTGSSTVTEFLLSKGIPVDIDCGHGTPLYHASINEQDKTVKILLNHHADPNIIFCGVGTPLNGALIYRSLKCMKLLIKAGADVNGKGCAMSPLVFATGFGGYTNFIRLLLKAGADPNIPDDLGKLPIELAAARDCREEVEMLFPLTSPIPNIRNWSIDGIISHAKMEDAKPMKKEDIKVIKAKLRSQADKAFRVKEYDVASKIYTEVINCDERDATLYSNRSLCKLKLGDGKGALSDAYRCRMLRPDWAKACYRQGAAHMLLKEYKQACDALLDAQKLDPGNEEIERELSKAIELMKISPDEDEE</sequence>
<dbReference type="InterPro" id="IPR058209">
    <property type="entry name" value="TPR_BSK1_C"/>
</dbReference>
<evidence type="ECO:0000259" key="3">
    <source>
        <dbReference type="Pfam" id="PF25575"/>
    </source>
</evidence>
<dbReference type="InterPro" id="IPR019734">
    <property type="entry name" value="TPR_rpt"/>
</dbReference>
<dbReference type="Gene3D" id="1.25.40.20">
    <property type="entry name" value="Ankyrin repeat-containing domain"/>
    <property type="match status" value="2"/>
</dbReference>
<dbReference type="SUPFAM" id="SSF48403">
    <property type="entry name" value="Ankyrin repeat"/>
    <property type="match status" value="1"/>
</dbReference>
<dbReference type="PROSITE" id="PS50297">
    <property type="entry name" value="ANK_REP_REGION"/>
    <property type="match status" value="2"/>
</dbReference>
<organism evidence="4 5">
    <name type="scientific">Urochloa decumbens</name>
    <dbReference type="NCBI Taxonomy" id="240449"/>
    <lineage>
        <taxon>Eukaryota</taxon>
        <taxon>Viridiplantae</taxon>
        <taxon>Streptophyta</taxon>
        <taxon>Embryophyta</taxon>
        <taxon>Tracheophyta</taxon>
        <taxon>Spermatophyta</taxon>
        <taxon>Magnoliopsida</taxon>
        <taxon>Liliopsida</taxon>
        <taxon>Poales</taxon>
        <taxon>Poaceae</taxon>
        <taxon>PACMAD clade</taxon>
        <taxon>Panicoideae</taxon>
        <taxon>Panicodae</taxon>
        <taxon>Paniceae</taxon>
        <taxon>Melinidinae</taxon>
        <taxon>Urochloa</taxon>
    </lineage>
</organism>
<feature type="repeat" description="TPR" evidence="2">
    <location>
        <begin position="400"/>
        <end position="433"/>
    </location>
</feature>
<dbReference type="InterPro" id="IPR011990">
    <property type="entry name" value="TPR-like_helical_dom_sf"/>
</dbReference>
<dbReference type="PANTHER" id="PTHR46224">
    <property type="entry name" value="ANKYRIN REPEAT FAMILY PROTEIN"/>
    <property type="match status" value="1"/>
</dbReference>
<dbReference type="InterPro" id="IPR036770">
    <property type="entry name" value="Ankyrin_rpt-contain_sf"/>
</dbReference>
<dbReference type="PANTHER" id="PTHR46224:SF10">
    <property type="entry name" value="OS01G0189100 PROTEIN"/>
    <property type="match status" value="1"/>
</dbReference>
<dbReference type="InterPro" id="IPR002110">
    <property type="entry name" value="Ankyrin_rpt"/>
</dbReference>
<dbReference type="SMART" id="SM00248">
    <property type="entry name" value="ANK"/>
    <property type="match status" value="6"/>
</dbReference>
<dbReference type="Pfam" id="PF00023">
    <property type="entry name" value="Ank"/>
    <property type="match status" value="2"/>
</dbReference>
<gene>
    <name evidence="4" type="ORF">URODEC1_LOCUS32718</name>
</gene>
<dbReference type="Pfam" id="PF25575">
    <property type="entry name" value="TPR_BSK1_C"/>
    <property type="match status" value="1"/>
</dbReference>
<feature type="repeat" description="ANK" evidence="1">
    <location>
        <begin position="109"/>
        <end position="141"/>
    </location>
</feature>
<dbReference type="PRINTS" id="PR01415">
    <property type="entry name" value="ANKYRIN"/>
</dbReference>
<proteinExistence type="predicted"/>
<evidence type="ECO:0000313" key="5">
    <source>
        <dbReference type="Proteomes" id="UP001497457"/>
    </source>
</evidence>
<accession>A0ABC8YHI7</accession>
<reference evidence="4" key="1">
    <citation type="submission" date="2024-10" db="EMBL/GenBank/DDBJ databases">
        <authorList>
            <person name="Ryan C."/>
        </authorList>
    </citation>
    <scope>NUCLEOTIDE SEQUENCE [LARGE SCALE GENOMIC DNA]</scope>
</reference>
<evidence type="ECO:0000256" key="2">
    <source>
        <dbReference type="PROSITE-ProRule" id="PRU00339"/>
    </source>
</evidence>
<feature type="repeat" description="ANK" evidence="1">
    <location>
        <begin position="239"/>
        <end position="272"/>
    </location>
</feature>
<keyword evidence="5" id="KW-1185">Reference proteome</keyword>
<dbReference type="Pfam" id="PF12796">
    <property type="entry name" value="Ank_2"/>
    <property type="match status" value="1"/>
</dbReference>
<dbReference type="PROSITE" id="PS50088">
    <property type="entry name" value="ANK_REPEAT"/>
    <property type="match status" value="3"/>
</dbReference>
<dbReference type="SUPFAM" id="SSF48452">
    <property type="entry name" value="TPR-like"/>
    <property type="match status" value="1"/>
</dbReference>
<dbReference type="SMART" id="SM00028">
    <property type="entry name" value="TPR"/>
    <property type="match status" value="2"/>
</dbReference>
<feature type="repeat" description="ANK" evidence="1">
    <location>
        <begin position="142"/>
        <end position="174"/>
    </location>
</feature>
<dbReference type="InterPro" id="IPR051616">
    <property type="entry name" value="Cul2-RING_E3_ligase_SR"/>
</dbReference>
<evidence type="ECO:0000313" key="4">
    <source>
        <dbReference type="EMBL" id="CAL4940770.1"/>
    </source>
</evidence>
<keyword evidence="1" id="KW-0040">ANK repeat</keyword>
<dbReference type="PROSITE" id="PS50005">
    <property type="entry name" value="TPR"/>
    <property type="match status" value="1"/>
</dbReference>
<dbReference type="AlphaFoldDB" id="A0ABC8YHI7"/>
<dbReference type="EMBL" id="OZ075126">
    <property type="protein sequence ID" value="CAL4940770.1"/>
    <property type="molecule type" value="Genomic_DNA"/>
</dbReference>
<feature type="domain" description="Serine/threonine-protein kinase BSK1-like TPR repeats" evidence="3">
    <location>
        <begin position="334"/>
        <end position="406"/>
    </location>
</feature>
<evidence type="ECO:0000256" key="1">
    <source>
        <dbReference type="PROSITE-ProRule" id="PRU00023"/>
    </source>
</evidence>
<name>A0ABC8YHI7_9POAL</name>
<dbReference type="Gene3D" id="1.25.40.10">
    <property type="entry name" value="Tetratricopeptide repeat domain"/>
    <property type="match status" value="1"/>
</dbReference>
<protein>
    <recommendedName>
        <fullName evidence="3">Serine/threonine-protein kinase BSK1-like TPR repeats domain-containing protein</fullName>
    </recommendedName>
</protein>